<dbReference type="Proteomes" id="UP000887116">
    <property type="component" value="Unassembled WGS sequence"/>
</dbReference>
<comment type="caution">
    <text evidence="1">The sequence shown here is derived from an EMBL/GenBank/DDBJ whole genome shotgun (WGS) entry which is preliminary data.</text>
</comment>
<accession>A0A8X6GF45</accession>
<dbReference type="AlphaFoldDB" id="A0A8X6GF45"/>
<name>A0A8X6GF45_TRICU</name>
<gene>
    <name evidence="1" type="ORF">TNCT_478151</name>
</gene>
<reference evidence="1" key="1">
    <citation type="submission" date="2020-07" db="EMBL/GenBank/DDBJ databases">
        <title>Multicomponent nature underlies the extraordinary mechanical properties of spider dragline silk.</title>
        <authorList>
            <person name="Kono N."/>
            <person name="Nakamura H."/>
            <person name="Mori M."/>
            <person name="Yoshida Y."/>
            <person name="Ohtoshi R."/>
            <person name="Malay A.D."/>
            <person name="Moran D.A.P."/>
            <person name="Tomita M."/>
            <person name="Numata K."/>
            <person name="Arakawa K."/>
        </authorList>
    </citation>
    <scope>NUCLEOTIDE SEQUENCE</scope>
</reference>
<organism evidence="1 2">
    <name type="scientific">Trichonephila clavata</name>
    <name type="common">Joro spider</name>
    <name type="synonym">Nephila clavata</name>
    <dbReference type="NCBI Taxonomy" id="2740835"/>
    <lineage>
        <taxon>Eukaryota</taxon>
        <taxon>Metazoa</taxon>
        <taxon>Ecdysozoa</taxon>
        <taxon>Arthropoda</taxon>
        <taxon>Chelicerata</taxon>
        <taxon>Arachnida</taxon>
        <taxon>Araneae</taxon>
        <taxon>Araneomorphae</taxon>
        <taxon>Entelegynae</taxon>
        <taxon>Araneoidea</taxon>
        <taxon>Nephilidae</taxon>
        <taxon>Trichonephila</taxon>
    </lineage>
</organism>
<proteinExistence type="predicted"/>
<evidence type="ECO:0000313" key="2">
    <source>
        <dbReference type="Proteomes" id="UP000887116"/>
    </source>
</evidence>
<sequence>MLQYTEDSKELVVKRVNETRGCTRADTTMALSKDHSSSQKALQVIAEDMAQMQQVIHEAKCLLKDLSKN</sequence>
<keyword evidence="2" id="KW-1185">Reference proteome</keyword>
<protein>
    <submittedName>
        <fullName evidence="1">Uncharacterized protein</fullName>
    </submittedName>
</protein>
<evidence type="ECO:0000313" key="1">
    <source>
        <dbReference type="EMBL" id="GFR03122.1"/>
    </source>
</evidence>
<dbReference type="EMBL" id="BMAO01015627">
    <property type="protein sequence ID" value="GFR03122.1"/>
    <property type="molecule type" value="Genomic_DNA"/>
</dbReference>